<feature type="compositionally biased region" description="Basic and acidic residues" evidence="1">
    <location>
        <begin position="144"/>
        <end position="155"/>
    </location>
</feature>
<name>A0A3Q0IRP7_DIACI</name>
<evidence type="ECO:0000313" key="2">
    <source>
        <dbReference type="Proteomes" id="UP000079169"/>
    </source>
</evidence>
<reference evidence="3" key="1">
    <citation type="submission" date="2025-08" db="UniProtKB">
        <authorList>
            <consortium name="RefSeq"/>
        </authorList>
    </citation>
    <scope>IDENTIFICATION</scope>
</reference>
<organism evidence="2 3">
    <name type="scientific">Diaphorina citri</name>
    <name type="common">Asian citrus psyllid</name>
    <dbReference type="NCBI Taxonomy" id="121845"/>
    <lineage>
        <taxon>Eukaryota</taxon>
        <taxon>Metazoa</taxon>
        <taxon>Ecdysozoa</taxon>
        <taxon>Arthropoda</taxon>
        <taxon>Hexapoda</taxon>
        <taxon>Insecta</taxon>
        <taxon>Pterygota</taxon>
        <taxon>Neoptera</taxon>
        <taxon>Paraneoptera</taxon>
        <taxon>Hemiptera</taxon>
        <taxon>Sternorrhyncha</taxon>
        <taxon>Psylloidea</taxon>
        <taxon>Psyllidae</taxon>
        <taxon>Diaphorininae</taxon>
        <taxon>Diaphorina</taxon>
    </lineage>
</organism>
<dbReference type="GeneID" id="103506428"/>
<feature type="compositionally biased region" description="Polar residues" evidence="1">
    <location>
        <begin position="125"/>
        <end position="142"/>
    </location>
</feature>
<dbReference type="PANTHER" id="PTHR13621:SF2">
    <property type="entry name" value="PROLINE-RICH PROTEIN PRCC"/>
    <property type="match status" value="1"/>
</dbReference>
<evidence type="ECO:0000313" key="3">
    <source>
        <dbReference type="RefSeq" id="XP_026677298.1"/>
    </source>
</evidence>
<evidence type="ECO:0000256" key="1">
    <source>
        <dbReference type="SAM" id="MobiDB-lite"/>
    </source>
</evidence>
<dbReference type="PaxDb" id="121845-A0A3Q0IRP7"/>
<dbReference type="RefSeq" id="XP_026677298.1">
    <property type="nucleotide sequence ID" value="XM_026821497.1"/>
</dbReference>
<gene>
    <name evidence="3" type="primary">LOC103506428</name>
</gene>
<sequence length="322" mass="36378">MLGLVSYEGSSDEEDSKDEQSDLPHISDEGDEDFRLTNSNQVLLKSNVFHLPAPTSHTLKPPLKNKSVKISIPSLDEFDEEDGETNKPRKAKLTASLKGSGLFSVLPKPRHEFLATPRQMCSSTCPLTPQNIKSKAKTTNPSDPDEHHFDEKKEEENFFTIPDRKSDTLEVVADKTIEEYLKPIVQHETKASKCSNHEDIACISHTEIEMPCHASSTPIELNNDVLRKLGGRKRKGEDLIVKDVDGNSLVSDSQQWLTKQLSTETTYRPSHNSKHDGPTSQQKRKHQITYLAFQAKANELDLKNQWANNRQSKRQTQSKYGF</sequence>
<feature type="compositionally biased region" description="Polar residues" evidence="1">
    <location>
        <begin position="260"/>
        <end position="270"/>
    </location>
</feature>
<feature type="region of interest" description="Disordered" evidence="1">
    <location>
        <begin position="260"/>
        <end position="287"/>
    </location>
</feature>
<dbReference type="OMA" id="QVMPDRE"/>
<proteinExistence type="predicted"/>
<dbReference type="GO" id="GO:0005634">
    <property type="term" value="C:nucleus"/>
    <property type="evidence" value="ECO:0007669"/>
    <property type="project" value="TreeGrafter"/>
</dbReference>
<dbReference type="Proteomes" id="UP000079169">
    <property type="component" value="Unplaced"/>
</dbReference>
<dbReference type="InterPro" id="IPR018800">
    <property type="entry name" value="PRCC"/>
</dbReference>
<keyword evidence="2" id="KW-1185">Reference proteome</keyword>
<dbReference type="Pfam" id="PF10253">
    <property type="entry name" value="PRCC"/>
    <property type="match status" value="1"/>
</dbReference>
<dbReference type="PANTHER" id="PTHR13621">
    <property type="entry name" value="PROLINE-RICH PROTEIN PRCC"/>
    <property type="match status" value="1"/>
</dbReference>
<feature type="compositionally biased region" description="Basic and acidic residues" evidence="1">
    <location>
        <begin position="18"/>
        <end position="28"/>
    </location>
</feature>
<dbReference type="KEGG" id="dci:103506428"/>
<protein>
    <submittedName>
        <fullName evidence="3">Uncharacterized protein LOC103506428</fullName>
    </submittedName>
</protein>
<feature type="region of interest" description="Disordered" evidence="1">
    <location>
        <begin position="125"/>
        <end position="155"/>
    </location>
</feature>
<accession>A0A3Q0IRP7</accession>
<feature type="region of interest" description="Disordered" evidence="1">
    <location>
        <begin position="1"/>
        <end position="33"/>
    </location>
</feature>
<dbReference type="AlphaFoldDB" id="A0A3Q0IRP7"/>
<dbReference type="STRING" id="121845.A0A3Q0IRP7"/>